<proteinExistence type="predicted"/>
<comment type="caution">
    <text evidence="1">The sequence shown here is derived from an EMBL/GenBank/DDBJ whole genome shotgun (WGS) entry which is preliminary data.</text>
</comment>
<reference evidence="1 2" key="1">
    <citation type="submission" date="2021-08" db="EMBL/GenBank/DDBJ databases">
        <title>Draft Genome Sequence of Phanerochaete sordida strain YK-624.</title>
        <authorList>
            <person name="Mori T."/>
            <person name="Dohra H."/>
            <person name="Suzuki T."/>
            <person name="Kawagishi H."/>
            <person name="Hirai H."/>
        </authorList>
    </citation>
    <scope>NUCLEOTIDE SEQUENCE [LARGE SCALE GENOMIC DNA]</scope>
    <source>
        <strain evidence="1 2">YK-624</strain>
    </source>
</reference>
<evidence type="ECO:0000313" key="1">
    <source>
        <dbReference type="EMBL" id="GJE88742.1"/>
    </source>
</evidence>
<dbReference type="EMBL" id="BPQB01000010">
    <property type="protein sequence ID" value="GJE88742.1"/>
    <property type="molecule type" value="Genomic_DNA"/>
</dbReference>
<organism evidence="1 2">
    <name type="scientific">Phanerochaete sordida</name>
    <dbReference type="NCBI Taxonomy" id="48140"/>
    <lineage>
        <taxon>Eukaryota</taxon>
        <taxon>Fungi</taxon>
        <taxon>Dikarya</taxon>
        <taxon>Basidiomycota</taxon>
        <taxon>Agaricomycotina</taxon>
        <taxon>Agaricomycetes</taxon>
        <taxon>Polyporales</taxon>
        <taxon>Phanerochaetaceae</taxon>
        <taxon>Phanerochaete</taxon>
    </lineage>
</organism>
<protein>
    <submittedName>
        <fullName evidence="1">Uncharacterized protein</fullName>
    </submittedName>
</protein>
<dbReference type="AlphaFoldDB" id="A0A9P3G623"/>
<evidence type="ECO:0000313" key="2">
    <source>
        <dbReference type="Proteomes" id="UP000703269"/>
    </source>
</evidence>
<dbReference type="Proteomes" id="UP000703269">
    <property type="component" value="Unassembled WGS sequence"/>
</dbReference>
<accession>A0A9P3G623</accession>
<gene>
    <name evidence="1" type="ORF">PsYK624_048250</name>
</gene>
<keyword evidence="2" id="KW-1185">Reference proteome</keyword>
<sequence>MAYWDAPSGLFSERHERRGYSFEALQPLRPVYAHTGTRSQQVLIDPMNDGSIALLHTKSFPSAIRVSIAPLLRHEITRATVGNNGLRAVSAGNGTISGYTIMCTAIHTPS</sequence>
<name>A0A9P3G623_9APHY</name>